<keyword evidence="4" id="KW-1185">Reference proteome</keyword>
<reference evidence="3" key="3">
    <citation type="submission" date="2015-06" db="UniProtKB">
        <authorList>
            <consortium name="EnsemblProtists"/>
        </authorList>
    </citation>
    <scope>IDENTIFICATION</scope>
</reference>
<dbReference type="EnsemblProtists" id="EKX40475">
    <property type="protein sequence ID" value="EKX40475"/>
    <property type="gene ID" value="GUITHDRAFT_142781"/>
</dbReference>
<dbReference type="HOGENOM" id="CLU_1334104_0_0_1"/>
<dbReference type="RefSeq" id="XP_005827455.1">
    <property type="nucleotide sequence ID" value="XM_005827398.1"/>
</dbReference>
<evidence type="ECO:0000256" key="1">
    <source>
        <dbReference type="SAM" id="MobiDB-lite"/>
    </source>
</evidence>
<dbReference type="EMBL" id="JH993031">
    <property type="protein sequence ID" value="EKX40475.1"/>
    <property type="molecule type" value="Genomic_DNA"/>
</dbReference>
<dbReference type="GeneID" id="19047040"/>
<evidence type="ECO:0000313" key="3">
    <source>
        <dbReference type="EnsemblProtists" id="EKX40475"/>
    </source>
</evidence>
<sequence length="206" mass="23897">MARREYGTKQRSSSLHSSRVLYIAEEIGIVQMKRSLNTALPMGEDEKKDDKGNYQDQYKDGSFRWRIVPNKLRKEEEGEQNDNTGINLEETNDQEDQEKDYIPKFTPKTDNDSKLLKYEIDILTGNLARKNVYIYEYAQPNFNVASSSIFYYMVSSPLCGILQDYKNLTEAKARSAYADQWNLQGSPSFHHKFLLKNYLASIIYAS</sequence>
<evidence type="ECO:0000313" key="4">
    <source>
        <dbReference type="Proteomes" id="UP000011087"/>
    </source>
</evidence>
<proteinExistence type="predicted"/>
<organism evidence="2">
    <name type="scientific">Guillardia theta (strain CCMP2712)</name>
    <name type="common">Cryptophyte</name>
    <dbReference type="NCBI Taxonomy" id="905079"/>
    <lineage>
        <taxon>Eukaryota</taxon>
        <taxon>Cryptophyceae</taxon>
        <taxon>Pyrenomonadales</taxon>
        <taxon>Geminigeraceae</taxon>
        <taxon>Guillardia</taxon>
    </lineage>
</organism>
<dbReference type="PaxDb" id="55529-EKX40475"/>
<protein>
    <submittedName>
        <fullName evidence="2 3">Uncharacterized protein</fullName>
    </submittedName>
</protein>
<feature type="region of interest" description="Disordered" evidence="1">
    <location>
        <begin position="71"/>
        <end position="105"/>
    </location>
</feature>
<evidence type="ECO:0000313" key="2">
    <source>
        <dbReference type="EMBL" id="EKX40475.1"/>
    </source>
</evidence>
<accession>L1IX94</accession>
<dbReference type="KEGG" id="gtt:GUITHDRAFT_142781"/>
<reference evidence="2 4" key="1">
    <citation type="journal article" date="2012" name="Nature">
        <title>Algal genomes reveal evolutionary mosaicism and the fate of nucleomorphs.</title>
        <authorList>
            <consortium name="DOE Joint Genome Institute"/>
            <person name="Curtis B.A."/>
            <person name="Tanifuji G."/>
            <person name="Burki F."/>
            <person name="Gruber A."/>
            <person name="Irimia M."/>
            <person name="Maruyama S."/>
            <person name="Arias M.C."/>
            <person name="Ball S.G."/>
            <person name="Gile G.H."/>
            <person name="Hirakawa Y."/>
            <person name="Hopkins J.F."/>
            <person name="Kuo A."/>
            <person name="Rensing S.A."/>
            <person name="Schmutz J."/>
            <person name="Symeonidi A."/>
            <person name="Elias M."/>
            <person name="Eveleigh R.J."/>
            <person name="Herman E.K."/>
            <person name="Klute M.J."/>
            <person name="Nakayama T."/>
            <person name="Obornik M."/>
            <person name="Reyes-Prieto A."/>
            <person name="Armbrust E.V."/>
            <person name="Aves S.J."/>
            <person name="Beiko R.G."/>
            <person name="Coutinho P."/>
            <person name="Dacks J.B."/>
            <person name="Durnford D.G."/>
            <person name="Fast N.M."/>
            <person name="Green B.R."/>
            <person name="Grisdale C.J."/>
            <person name="Hempel F."/>
            <person name="Henrissat B."/>
            <person name="Hoppner M.P."/>
            <person name="Ishida K."/>
            <person name="Kim E."/>
            <person name="Koreny L."/>
            <person name="Kroth P.G."/>
            <person name="Liu Y."/>
            <person name="Malik S.B."/>
            <person name="Maier U.G."/>
            <person name="McRose D."/>
            <person name="Mock T."/>
            <person name="Neilson J.A."/>
            <person name="Onodera N.T."/>
            <person name="Poole A.M."/>
            <person name="Pritham E.J."/>
            <person name="Richards T.A."/>
            <person name="Rocap G."/>
            <person name="Roy S.W."/>
            <person name="Sarai C."/>
            <person name="Schaack S."/>
            <person name="Shirato S."/>
            <person name="Slamovits C.H."/>
            <person name="Spencer D.F."/>
            <person name="Suzuki S."/>
            <person name="Worden A.Z."/>
            <person name="Zauner S."/>
            <person name="Barry K."/>
            <person name="Bell C."/>
            <person name="Bharti A.K."/>
            <person name="Crow J.A."/>
            <person name="Grimwood J."/>
            <person name="Kramer R."/>
            <person name="Lindquist E."/>
            <person name="Lucas S."/>
            <person name="Salamov A."/>
            <person name="McFadden G.I."/>
            <person name="Lane C.E."/>
            <person name="Keeling P.J."/>
            <person name="Gray M.W."/>
            <person name="Grigoriev I.V."/>
            <person name="Archibald J.M."/>
        </authorList>
    </citation>
    <scope>NUCLEOTIDE SEQUENCE</scope>
    <source>
        <strain evidence="2 4">CCMP2712</strain>
    </source>
</reference>
<reference evidence="4" key="2">
    <citation type="submission" date="2012-11" db="EMBL/GenBank/DDBJ databases">
        <authorList>
            <person name="Kuo A."/>
            <person name="Curtis B.A."/>
            <person name="Tanifuji G."/>
            <person name="Burki F."/>
            <person name="Gruber A."/>
            <person name="Irimia M."/>
            <person name="Maruyama S."/>
            <person name="Arias M.C."/>
            <person name="Ball S.G."/>
            <person name="Gile G.H."/>
            <person name="Hirakawa Y."/>
            <person name="Hopkins J.F."/>
            <person name="Rensing S.A."/>
            <person name="Schmutz J."/>
            <person name="Symeonidi A."/>
            <person name="Elias M."/>
            <person name="Eveleigh R.J."/>
            <person name="Herman E.K."/>
            <person name="Klute M.J."/>
            <person name="Nakayama T."/>
            <person name="Obornik M."/>
            <person name="Reyes-Prieto A."/>
            <person name="Armbrust E.V."/>
            <person name="Aves S.J."/>
            <person name="Beiko R.G."/>
            <person name="Coutinho P."/>
            <person name="Dacks J.B."/>
            <person name="Durnford D.G."/>
            <person name="Fast N.M."/>
            <person name="Green B.R."/>
            <person name="Grisdale C."/>
            <person name="Hempe F."/>
            <person name="Henrissat B."/>
            <person name="Hoppner M.P."/>
            <person name="Ishida K.-I."/>
            <person name="Kim E."/>
            <person name="Koreny L."/>
            <person name="Kroth P.G."/>
            <person name="Liu Y."/>
            <person name="Malik S.-B."/>
            <person name="Maier U.G."/>
            <person name="McRose D."/>
            <person name="Mock T."/>
            <person name="Neilson J.A."/>
            <person name="Onodera N.T."/>
            <person name="Poole A.M."/>
            <person name="Pritham E.J."/>
            <person name="Richards T.A."/>
            <person name="Rocap G."/>
            <person name="Roy S.W."/>
            <person name="Sarai C."/>
            <person name="Schaack S."/>
            <person name="Shirato S."/>
            <person name="Slamovits C.H."/>
            <person name="Spencer D.F."/>
            <person name="Suzuki S."/>
            <person name="Worden A.Z."/>
            <person name="Zauner S."/>
            <person name="Barry K."/>
            <person name="Bell C."/>
            <person name="Bharti A.K."/>
            <person name="Crow J.A."/>
            <person name="Grimwood J."/>
            <person name="Kramer R."/>
            <person name="Lindquist E."/>
            <person name="Lucas S."/>
            <person name="Salamov A."/>
            <person name="McFadden G.I."/>
            <person name="Lane C.E."/>
            <person name="Keeling P.J."/>
            <person name="Gray M.W."/>
            <person name="Grigoriev I.V."/>
            <person name="Archibald J.M."/>
        </authorList>
    </citation>
    <scope>NUCLEOTIDE SEQUENCE</scope>
    <source>
        <strain evidence="4">CCMP2712</strain>
    </source>
</reference>
<dbReference type="Proteomes" id="UP000011087">
    <property type="component" value="Unassembled WGS sequence"/>
</dbReference>
<dbReference type="AlphaFoldDB" id="L1IX94"/>
<gene>
    <name evidence="2" type="ORF">GUITHDRAFT_142781</name>
</gene>
<name>L1IX94_GUITC</name>